<dbReference type="Gene3D" id="3.40.50.300">
    <property type="entry name" value="P-loop containing nucleotide triphosphate hydrolases"/>
    <property type="match status" value="1"/>
</dbReference>
<dbReference type="EMBL" id="KV923560">
    <property type="protein sequence ID" value="PIO40362.1"/>
    <property type="molecule type" value="Genomic_DNA"/>
</dbReference>
<dbReference type="Proteomes" id="UP000228934">
    <property type="component" value="Unassembled WGS sequence"/>
</dbReference>
<dbReference type="AlphaFoldDB" id="A0A2G9SJV5"/>
<accession>A0A2G9SJV5</accession>
<dbReference type="SUPFAM" id="SSF52540">
    <property type="entry name" value="P-loop containing nucleoside triphosphate hydrolases"/>
    <property type="match status" value="1"/>
</dbReference>
<dbReference type="OrthoDB" id="25620at2759"/>
<protein>
    <submittedName>
        <fullName evidence="1">Uncharacterized protein</fullName>
    </submittedName>
</protein>
<reference evidence="2" key="1">
    <citation type="journal article" date="2017" name="Nat. Commun.">
        <title>The North American bullfrog draft genome provides insight into hormonal regulation of long noncoding RNA.</title>
        <authorList>
            <person name="Hammond S.A."/>
            <person name="Warren R.L."/>
            <person name="Vandervalk B.P."/>
            <person name="Kucuk E."/>
            <person name="Khan H."/>
            <person name="Gibb E.A."/>
            <person name="Pandoh P."/>
            <person name="Kirk H."/>
            <person name="Zhao Y."/>
            <person name="Jones M."/>
            <person name="Mungall A.J."/>
            <person name="Coope R."/>
            <person name="Pleasance S."/>
            <person name="Moore R.A."/>
            <person name="Holt R.A."/>
            <person name="Round J.M."/>
            <person name="Ohora S."/>
            <person name="Walle B.V."/>
            <person name="Veldhoen N."/>
            <person name="Helbing C.C."/>
            <person name="Birol I."/>
        </authorList>
    </citation>
    <scope>NUCLEOTIDE SEQUENCE [LARGE SCALE GENOMIC DNA]</scope>
</reference>
<evidence type="ECO:0000313" key="1">
    <source>
        <dbReference type="EMBL" id="PIO40362.1"/>
    </source>
</evidence>
<proteinExistence type="predicted"/>
<organism evidence="1 2">
    <name type="scientific">Aquarana catesbeiana</name>
    <name type="common">American bullfrog</name>
    <name type="synonym">Rana catesbeiana</name>
    <dbReference type="NCBI Taxonomy" id="8400"/>
    <lineage>
        <taxon>Eukaryota</taxon>
        <taxon>Metazoa</taxon>
        <taxon>Chordata</taxon>
        <taxon>Craniata</taxon>
        <taxon>Vertebrata</taxon>
        <taxon>Euteleostomi</taxon>
        <taxon>Amphibia</taxon>
        <taxon>Batrachia</taxon>
        <taxon>Anura</taxon>
        <taxon>Neobatrachia</taxon>
        <taxon>Ranoidea</taxon>
        <taxon>Ranidae</taxon>
        <taxon>Aquarana</taxon>
    </lineage>
</organism>
<gene>
    <name evidence="1" type="ORF">AB205_0090380</name>
</gene>
<sequence length="128" mass="14401">MKNLGYNRILLQVCGHTGHGKSSFINSLMYAMLGGRFEDKASEASTTGSQGGHTRQRKSYPLTDVITLVENRGFGNNCEKEEIYAQLGNLQPLDEEVVWPNSYNEKMEAITAVKRNSKDLLLPVFIYR</sequence>
<name>A0A2G9SJV5_AQUCT</name>
<keyword evidence="2" id="KW-1185">Reference proteome</keyword>
<dbReference type="CDD" id="cd00882">
    <property type="entry name" value="Ras_like_GTPase"/>
    <property type="match status" value="1"/>
</dbReference>
<evidence type="ECO:0000313" key="2">
    <source>
        <dbReference type="Proteomes" id="UP000228934"/>
    </source>
</evidence>
<dbReference type="InterPro" id="IPR027417">
    <property type="entry name" value="P-loop_NTPase"/>
</dbReference>